<comment type="caution">
    <text evidence="8">The sequence shown here is derived from an EMBL/GenBank/DDBJ whole genome shotgun (WGS) entry which is preliminary data.</text>
</comment>
<keyword evidence="2" id="KW-0813">Transport</keyword>
<evidence type="ECO:0000256" key="3">
    <source>
        <dbReference type="ARBA" id="ARBA00022692"/>
    </source>
</evidence>
<protein>
    <submittedName>
        <fullName evidence="8">Sec-independent translocation protein MttA</fullName>
    </submittedName>
</protein>
<proteinExistence type="predicted"/>
<name>A0A497EKV6_9CREN</name>
<keyword evidence="6" id="KW-0811">Translocation</keyword>
<evidence type="ECO:0000313" key="8">
    <source>
        <dbReference type="EMBL" id="RLE46710.1"/>
    </source>
</evidence>
<dbReference type="InterPro" id="IPR003369">
    <property type="entry name" value="TatA/B/E"/>
</dbReference>
<evidence type="ECO:0000313" key="9">
    <source>
        <dbReference type="Proteomes" id="UP000278475"/>
    </source>
</evidence>
<gene>
    <name evidence="8" type="ORF">DRJ31_09725</name>
</gene>
<evidence type="ECO:0000256" key="6">
    <source>
        <dbReference type="ARBA" id="ARBA00023010"/>
    </source>
</evidence>
<evidence type="ECO:0000256" key="5">
    <source>
        <dbReference type="ARBA" id="ARBA00022989"/>
    </source>
</evidence>
<dbReference type="Pfam" id="PF02416">
    <property type="entry name" value="TatA_B_E"/>
    <property type="match status" value="1"/>
</dbReference>
<evidence type="ECO:0000256" key="7">
    <source>
        <dbReference type="ARBA" id="ARBA00023136"/>
    </source>
</evidence>
<keyword evidence="7" id="KW-0472">Membrane</keyword>
<organism evidence="8 9">
    <name type="scientific">Thermoproteota archaeon</name>
    <dbReference type="NCBI Taxonomy" id="2056631"/>
    <lineage>
        <taxon>Archaea</taxon>
        <taxon>Thermoproteota</taxon>
    </lineage>
</organism>
<evidence type="ECO:0000256" key="4">
    <source>
        <dbReference type="ARBA" id="ARBA00022927"/>
    </source>
</evidence>
<dbReference type="Gene3D" id="1.20.5.3310">
    <property type="match status" value="1"/>
</dbReference>
<dbReference type="Proteomes" id="UP000278475">
    <property type="component" value="Unassembled WGS sequence"/>
</dbReference>
<accession>A0A497EKV6</accession>
<dbReference type="GO" id="GO:0015031">
    <property type="term" value="P:protein transport"/>
    <property type="evidence" value="ECO:0007669"/>
    <property type="project" value="UniProtKB-KW"/>
</dbReference>
<evidence type="ECO:0000256" key="2">
    <source>
        <dbReference type="ARBA" id="ARBA00022448"/>
    </source>
</evidence>
<keyword evidence="3" id="KW-0812">Transmembrane</keyword>
<dbReference type="AlphaFoldDB" id="A0A497EKV6"/>
<comment type="subcellular location">
    <subcellularLocation>
        <location evidence="1">Membrane</location>
        <topology evidence="1">Single-pass membrane protein</topology>
    </subcellularLocation>
</comment>
<sequence length="80" mass="9338">MIGWGEIILIGVIALLFLGPEKLNELARELGKLYGEYKKAKRKIELEMIYGIKPISNEELEEEIRKKYEEMGIEILDKKE</sequence>
<keyword evidence="5" id="KW-1133">Transmembrane helix</keyword>
<keyword evidence="4" id="KW-0653">Protein transport</keyword>
<evidence type="ECO:0000256" key="1">
    <source>
        <dbReference type="ARBA" id="ARBA00004167"/>
    </source>
</evidence>
<dbReference type="EMBL" id="QMQV01000169">
    <property type="protein sequence ID" value="RLE46710.1"/>
    <property type="molecule type" value="Genomic_DNA"/>
</dbReference>
<reference evidence="8 9" key="1">
    <citation type="submission" date="2018-06" db="EMBL/GenBank/DDBJ databases">
        <title>Extensive metabolic versatility and redundancy in microbially diverse, dynamic hydrothermal sediments.</title>
        <authorList>
            <person name="Dombrowski N."/>
            <person name="Teske A."/>
            <person name="Baker B.J."/>
        </authorList>
    </citation>
    <scope>NUCLEOTIDE SEQUENCE [LARGE SCALE GENOMIC DNA]</scope>
    <source>
        <strain evidence="8">B66_G16</strain>
    </source>
</reference>
<dbReference type="GO" id="GO:0016020">
    <property type="term" value="C:membrane"/>
    <property type="evidence" value="ECO:0007669"/>
    <property type="project" value="UniProtKB-ARBA"/>
</dbReference>